<dbReference type="RefSeq" id="WP_139083961.1">
    <property type="nucleotide sequence ID" value="NZ_VDFV01000088.1"/>
</dbReference>
<evidence type="ECO:0000313" key="4">
    <source>
        <dbReference type="Proteomes" id="UP000305709"/>
    </source>
</evidence>
<dbReference type="AlphaFoldDB" id="A0A5C4N997"/>
<dbReference type="InterPro" id="IPR030829">
    <property type="entry name" value="SoxH-rel_PQQ_2"/>
</dbReference>
<dbReference type="PANTHER" id="PTHR42951:SF4">
    <property type="entry name" value="ACYL-COENZYME A THIOESTERASE MBLAC2"/>
    <property type="match status" value="1"/>
</dbReference>
<dbReference type="CDD" id="cd16282">
    <property type="entry name" value="metallo-hydrolase-like_MBL-fold"/>
    <property type="match status" value="1"/>
</dbReference>
<keyword evidence="4" id="KW-1185">Reference proteome</keyword>
<comment type="caution">
    <text evidence="3">The sequence shown here is derived from an EMBL/GenBank/DDBJ whole genome shotgun (WGS) entry which is preliminary data.</text>
</comment>
<comment type="similarity">
    <text evidence="1">Belongs to the metallo-beta-lactamase superfamily. Class-B beta-lactamase family.</text>
</comment>
<dbReference type="EMBL" id="VDFV01000088">
    <property type="protein sequence ID" value="TNC60039.1"/>
    <property type="molecule type" value="Genomic_DNA"/>
</dbReference>
<dbReference type="GO" id="GO:0016787">
    <property type="term" value="F:hydrolase activity"/>
    <property type="evidence" value="ECO:0007669"/>
    <property type="project" value="UniProtKB-KW"/>
</dbReference>
<reference evidence="3 4" key="1">
    <citation type="submission" date="2019-06" db="EMBL/GenBank/DDBJ databases">
        <authorList>
            <person name="Jiang L."/>
        </authorList>
    </citation>
    <scope>NUCLEOTIDE SEQUENCE [LARGE SCALE GENOMIC DNA]</scope>
    <source>
        <strain evidence="3 4">YIM 48858</strain>
    </source>
</reference>
<dbReference type="InterPro" id="IPR050855">
    <property type="entry name" value="NDM-1-like"/>
</dbReference>
<gene>
    <name evidence="3" type="ORF">FHG71_22400</name>
</gene>
<keyword evidence="3" id="KW-0378">Hydrolase</keyword>
<accession>A0A5C4N997</accession>
<dbReference type="PANTHER" id="PTHR42951">
    <property type="entry name" value="METALLO-BETA-LACTAMASE DOMAIN-CONTAINING"/>
    <property type="match status" value="1"/>
</dbReference>
<dbReference type="Gene3D" id="3.60.15.10">
    <property type="entry name" value="Ribonuclease Z/Hydroxyacylglutathione hydrolase-like"/>
    <property type="match status" value="1"/>
</dbReference>
<dbReference type="GO" id="GO:0017001">
    <property type="term" value="P:antibiotic catabolic process"/>
    <property type="evidence" value="ECO:0007669"/>
    <property type="project" value="UniProtKB-ARBA"/>
</dbReference>
<dbReference type="SMART" id="SM00849">
    <property type="entry name" value="Lactamase_B"/>
    <property type="match status" value="1"/>
</dbReference>
<organism evidence="3 4">
    <name type="scientific">Rubellimicrobium roseum</name>
    <dbReference type="NCBI Taxonomy" id="687525"/>
    <lineage>
        <taxon>Bacteria</taxon>
        <taxon>Pseudomonadati</taxon>
        <taxon>Pseudomonadota</taxon>
        <taxon>Alphaproteobacteria</taxon>
        <taxon>Rhodobacterales</taxon>
        <taxon>Roseobacteraceae</taxon>
        <taxon>Rubellimicrobium</taxon>
    </lineage>
</organism>
<dbReference type="NCBIfam" id="TIGR04559">
    <property type="entry name" value="SoxH_rel_PQQ_2"/>
    <property type="match status" value="1"/>
</dbReference>
<name>A0A5C4N997_9RHOB</name>
<dbReference type="Pfam" id="PF00753">
    <property type="entry name" value="Lactamase_B"/>
    <property type="match status" value="1"/>
</dbReference>
<feature type="domain" description="Metallo-beta-lactamase" evidence="2">
    <location>
        <begin position="89"/>
        <end position="272"/>
    </location>
</feature>
<dbReference type="InterPro" id="IPR036866">
    <property type="entry name" value="RibonucZ/Hydroxyglut_hydro"/>
</dbReference>
<protein>
    <submittedName>
        <fullName evidence="3">Quinoprotein relay system zinc metallohydrolase 2</fullName>
    </submittedName>
</protein>
<dbReference type="SUPFAM" id="SSF56281">
    <property type="entry name" value="Metallo-hydrolase/oxidoreductase"/>
    <property type="match status" value="1"/>
</dbReference>
<dbReference type="OrthoDB" id="420651at2"/>
<evidence type="ECO:0000313" key="3">
    <source>
        <dbReference type="EMBL" id="TNC60039.1"/>
    </source>
</evidence>
<dbReference type="Proteomes" id="UP000305709">
    <property type="component" value="Unassembled WGS sequence"/>
</dbReference>
<proteinExistence type="inferred from homology"/>
<sequence length="341" mass="35551">MIDVLATLCLLEAPEVCAARTVPVGAATCAAAQAAAADRLEGWRLGHEVSEVRCGAMDVPPLDFEEVRPGLFVHVGRIALADAENGGDIGNVAFVVGDEAVAVIDSGGSRALGEAIVAAVRARTDRPIRHVILTHPHPDHVLGATALVDAGAEVLGHERLAAELAARSNSDRAQGLRQIGPGFVGSEAPVVHRGVAGMEALDLGDRVLDLRAWPQAHTGADLTVIDRATGVLIAGDLVVDQHLPTLDGSLRGWLEVLDGLAASEAVEVVPGHGGPLRPWPEAAEPVRAYLDGLAQDVRALLAEGASLSEAMKAAGAPGDWLLYEEHNPRNATAAYTELEWE</sequence>
<dbReference type="InterPro" id="IPR001279">
    <property type="entry name" value="Metallo-B-lactamas"/>
</dbReference>
<evidence type="ECO:0000256" key="1">
    <source>
        <dbReference type="ARBA" id="ARBA00005250"/>
    </source>
</evidence>
<evidence type="ECO:0000259" key="2">
    <source>
        <dbReference type="SMART" id="SM00849"/>
    </source>
</evidence>